<dbReference type="PROSITE" id="PS51212">
    <property type="entry name" value="WSC"/>
    <property type="match status" value="1"/>
</dbReference>
<dbReference type="InterPro" id="IPR002889">
    <property type="entry name" value="WSC_carb-bd"/>
</dbReference>
<feature type="domain" description="WSC" evidence="8">
    <location>
        <begin position="56"/>
        <end position="148"/>
    </location>
</feature>
<keyword evidence="3 7" id="KW-0732">Signal</keyword>
<evidence type="ECO:0000256" key="3">
    <source>
        <dbReference type="ARBA" id="ARBA00022729"/>
    </source>
</evidence>
<protein>
    <submittedName>
        <fullName evidence="10">WSC domain-containing protein</fullName>
    </submittedName>
</protein>
<keyword evidence="9" id="KW-1185">Reference proteome</keyword>
<keyword evidence="4" id="KW-1133">Transmembrane helix</keyword>
<evidence type="ECO:0000256" key="1">
    <source>
        <dbReference type="ARBA" id="ARBA00004167"/>
    </source>
</evidence>
<comment type="subcellular location">
    <subcellularLocation>
        <location evidence="1">Membrane</location>
        <topology evidence="1">Single-pass membrane protein</topology>
    </subcellularLocation>
</comment>
<evidence type="ECO:0000313" key="9">
    <source>
        <dbReference type="Proteomes" id="UP000095280"/>
    </source>
</evidence>
<dbReference type="SMART" id="SM00321">
    <property type="entry name" value="WSC"/>
    <property type="match status" value="1"/>
</dbReference>
<sequence length="151" mass="16343">MLVNQRLLTALFFILSLVCLEIQACPPILPVIAGAFTGIFAAGRAVGSKRSQERPATKFKGCYADSVNARDMGKASFHSESLTHVLCRDACKKANMKHMGLQNGTECYCANKYGKYGQISTLKCDKNCPGNEKETCGGYMANTVYDVATLA</sequence>
<evidence type="ECO:0000256" key="6">
    <source>
        <dbReference type="ARBA" id="ARBA00023180"/>
    </source>
</evidence>
<keyword evidence="2" id="KW-0812">Transmembrane</keyword>
<dbReference type="PANTHER" id="PTHR24269">
    <property type="entry name" value="KREMEN PROTEIN"/>
    <property type="match status" value="1"/>
</dbReference>
<keyword evidence="6" id="KW-0325">Glycoprotein</keyword>
<evidence type="ECO:0000256" key="7">
    <source>
        <dbReference type="SAM" id="SignalP"/>
    </source>
</evidence>
<feature type="signal peptide" evidence="7">
    <location>
        <begin position="1"/>
        <end position="24"/>
    </location>
</feature>
<evidence type="ECO:0000256" key="4">
    <source>
        <dbReference type="ARBA" id="ARBA00022989"/>
    </source>
</evidence>
<proteinExistence type="predicted"/>
<dbReference type="GO" id="GO:0005886">
    <property type="term" value="C:plasma membrane"/>
    <property type="evidence" value="ECO:0007669"/>
    <property type="project" value="TreeGrafter"/>
</dbReference>
<dbReference type="Proteomes" id="UP000095280">
    <property type="component" value="Unplaced"/>
</dbReference>
<evidence type="ECO:0000313" key="10">
    <source>
        <dbReference type="WBParaSite" id="maker-uti_cns_0004748-snap-gene-0.5-mRNA-1"/>
    </source>
</evidence>
<dbReference type="InterPro" id="IPR051836">
    <property type="entry name" value="Kremen_rcpt"/>
</dbReference>
<dbReference type="WBParaSite" id="maker-uti_cns_0004748-snap-gene-0.5-mRNA-1">
    <property type="protein sequence ID" value="maker-uti_cns_0004748-snap-gene-0.5-mRNA-1"/>
    <property type="gene ID" value="maker-uti_cns_0004748-snap-gene-0.5"/>
</dbReference>
<evidence type="ECO:0000256" key="2">
    <source>
        <dbReference type="ARBA" id="ARBA00022692"/>
    </source>
</evidence>
<feature type="chain" id="PRO_5009319939" evidence="7">
    <location>
        <begin position="25"/>
        <end position="151"/>
    </location>
</feature>
<organism evidence="9 10">
    <name type="scientific">Macrostomum lignano</name>
    <dbReference type="NCBI Taxonomy" id="282301"/>
    <lineage>
        <taxon>Eukaryota</taxon>
        <taxon>Metazoa</taxon>
        <taxon>Spiralia</taxon>
        <taxon>Lophotrochozoa</taxon>
        <taxon>Platyhelminthes</taxon>
        <taxon>Rhabditophora</taxon>
        <taxon>Macrostomorpha</taxon>
        <taxon>Macrostomida</taxon>
        <taxon>Macrostomidae</taxon>
        <taxon>Macrostomum</taxon>
    </lineage>
</organism>
<dbReference type="AlphaFoldDB" id="A0A1I8H787"/>
<keyword evidence="5" id="KW-0472">Membrane</keyword>
<name>A0A1I8H787_9PLAT</name>
<dbReference type="Pfam" id="PF01822">
    <property type="entry name" value="WSC"/>
    <property type="match status" value="1"/>
</dbReference>
<accession>A0A1I8H787</accession>
<evidence type="ECO:0000256" key="5">
    <source>
        <dbReference type="ARBA" id="ARBA00023136"/>
    </source>
</evidence>
<evidence type="ECO:0000259" key="8">
    <source>
        <dbReference type="PROSITE" id="PS51212"/>
    </source>
</evidence>
<dbReference type="PANTHER" id="PTHR24269:SF16">
    <property type="entry name" value="PROTEIN SLG1"/>
    <property type="match status" value="1"/>
</dbReference>
<reference evidence="10" key="1">
    <citation type="submission" date="2016-11" db="UniProtKB">
        <authorList>
            <consortium name="WormBaseParasite"/>
        </authorList>
    </citation>
    <scope>IDENTIFICATION</scope>
</reference>